<dbReference type="PANTHER" id="PTHR43194:SF2">
    <property type="entry name" value="PEROXISOMAL MEMBRANE PROTEIN LPX1"/>
    <property type="match status" value="1"/>
</dbReference>
<dbReference type="Gene3D" id="3.40.50.1820">
    <property type="entry name" value="alpha/beta hydrolase"/>
    <property type="match status" value="1"/>
</dbReference>
<comment type="caution">
    <text evidence="2">The sequence shown here is derived from an EMBL/GenBank/DDBJ whole genome shotgun (WGS) entry which is preliminary data.</text>
</comment>
<dbReference type="PANTHER" id="PTHR43194">
    <property type="entry name" value="HYDROLASE ALPHA/BETA FOLD FAMILY"/>
    <property type="match status" value="1"/>
</dbReference>
<dbReference type="RefSeq" id="WP_119779294.1">
    <property type="nucleotide sequence ID" value="NZ_QYUK01000011.1"/>
</dbReference>
<organism evidence="2 3">
    <name type="scientific">Oleomonas cavernae</name>
    <dbReference type="NCBI Taxonomy" id="2320859"/>
    <lineage>
        <taxon>Bacteria</taxon>
        <taxon>Pseudomonadati</taxon>
        <taxon>Pseudomonadota</taxon>
        <taxon>Alphaproteobacteria</taxon>
        <taxon>Acetobacterales</taxon>
        <taxon>Acetobacteraceae</taxon>
        <taxon>Oleomonas</taxon>
    </lineage>
</organism>
<dbReference type="InterPro" id="IPR050228">
    <property type="entry name" value="Carboxylesterase_BioH"/>
</dbReference>
<keyword evidence="3" id="KW-1185">Reference proteome</keyword>
<proteinExistence type="predicted"/>
<dbReference type="Proteomes" id="UP000284605">
    <property type="component" value="Unassembled WGS sequence"/>
</dbReference>
<dbReference type="EMBL" id="QYUK01000011">
    <property type="protein sequence ID" value="RJF88653.1"/>
    <property type="molecule type" value="Genomic_DNA"/>
</dbReference>
<sequence length="269" mass="29676">MSKPAPDRAAPKGEMVLLHGAFSGGWAMEGWAEVMRARGWNCHTPSLLHHDTPAHGRPHPDLGRTGLTDFADDIAHKIKALPEKPVIVGHSMGGLVAQMLAGRNLARAIVLLAPSPPWGVMPSTDFEVLSAVGMVATLGIFWDGPIHPVYRVARDHTLNRLPRDEARAVFARFVPESGRAVFEIMHSIWDIRRASRVEPWTVKCPVFAAAGSDDRVNSPRTVQRIASRYQDSGRSVFREYEGFSHWMLSEPGWEAIARDGADWLDTIGP</sequence>
<dbReference type="Pfam" id="PF12697">
    <property type="entry name" value="Abhydrolase_6"/>
    <property type="match status" value="1"/>
</dbReference>
<protein>
    <submittedName>
        <fullName evidence="2">Alpha/beta hydrolase</fullName>
    </submittedName>
</protein>
<evidence type="ECO:0000259" key="1">
    <source>
        <dbReference type="Pfam" id="PF12697"/>
    </source>
</evidence>
<dbReference type="OrthoDB" id="9814966at2"/>
<name>A0A418WF61_9PROT</name>
<dbReference type="GO" id="GO:0016787">
    <property type="term" value="F:hydrolase activity"/>
    <property type="evidence" value="ECO:0007669"/>
    <property type="project" value="UniProtKB-KW"/>
</dbReference>
<keyword evidence="2" id="KW-0378">Hydrolase</keyword>
<accession>A0A418WF61</accession>
<dbReference type="SUPFAM" id="SSF53474">
    <property type="entry name" value="alpha/beta-Hydrolases"/>
    <property type="match status" value="1"/>
</dbReference>
<reference evidence="2 3" key="1">
    <citation type="submission" date="2018-09" db="EMBL/GenBank/DDBJ databases">
        <authorList>
            <person name="Zhu H."/>
        </authorList>
    </citation>
    <scope>NUCLEOTIDE SEQUENCE [LARGE SCALE GENOMIC DNA]</scope>
    <source>
        <strain evidence="2 3">K1W22B-8</strain>
    </source>
</reference>
<dbReference type="AlphaFoldDB" id="A0A418WF61"/>
<dbReference type="InterPro" id="IPR029058">
    <property type="entry name" value="AB_hydrolase_fold"/>
</dbReference>
<evidence type="ECO:0000313" key="2">
    <source>
        <dbReference type="EMBL" id="RJF88653.1"/>
    </source>
</evidence>
<feature type="domain" description="AB hydrolase-1" evidence="1">
    <location>
        <begin position="15"/>
        <end position="250"/>
    </location>
</feature>
<dbReference type="InterPro" id="IPR000073">
    <property type="entry name" value="AB_hydrolase_1"/>
</dbReference>
<gene>
    <name evidence="2" type="ORF">D3874_18030</name>
</gene>
<evidence type="ECO:0000313" key="3">
    <source>
        <dbReference type="Proteomes" id="UP000284605"/>
    </source>
</evidence>